<dbReference type="AlphaFoldDB" id="A0A9X3Y8S7"/>
<evidence type="ECO:0000313" key="4">
    <source>
        <dbReference type="Proteomes" id="UP001357437"/>
    </source>
</evidence>
<dbReference type="EMBL" id="JAOURS010000006">
    <property type="protein sequence ID" value="MDC6638267.1"/>
    <property type="molecule type" value="Genomic_DNA"/>
</dbReference>
<evidence type="ECO:0000313" key="2">
    <source>
        <dbReference type="EMBL" id="MEC3937861.1"/>
    </source>
</evidence>
<keyword evidence="4" id="KW-1185">Reference proteome</keyword>
<dbReference type="Proteomes" id="UP001149314">
    <property type="component" value="Unassembled WGS sequence"/>
</dbReference>
<accession>A0A9X3Y8S7</accession>
<dbReference type="RefSeq" id="WP_191152756.1">
    <property type="nucleotide sequence ID" value="NZ_CP060824.1"/>
</dbReference>
<comment type="caution">
    <text evidence="1">The sequence shown here is derived from an EMBL/GenBank/DDBJ whole genome shotgun (WGS) entry which is preliminary data.</text>
</comment>
<evidence type="ECO:0000313" key="3">
    <source>
        <dbReference type="Proteomes" id="UP001149314"/>
    </source>
</evidence>
<reference evidence="2 4" key="2">
    <citation type="submission" date="2024-01" db="EMBL/GenBank/DDBJ databases">
        <title>Comparative Genomics of Leclercia adecarboxylata Strains Isolated from Several Sources.</title>
        <authorList>
            <person name="Yescas-Zazueta V."/>
            <person name="Balbuena-Alonso M.G."/>
            <person name="Valencia D."/>
            <person name="Mendez-Pfeiffer P.A."/>
            <person name="Ballesteros-Monrreal M.G."/>
            <person name="Rocha-Gracia R.D.C."/>
            <person name="Barrios-Villa E."/>
        </authorList>
    </citation>
    <scope>NUCLEOTIDE SEQUENCE [LARGE SCALE GENOMIC DNA]</scope>
    <source>
        <strain evidence="2 4">33MEM</strain>
    </source>
</reference>
<evidence type="ECO:0000313" key="1">
    <source>
        <dbReference type="EMBL" id="MDC6638267.1"/>
    </source>
</evidence>
<gene>
    <name evidence="1" type="ORF">OEZ79_08465</name>
    <name evidence="2" type="ORF">VOF76_16960</name>
</gene>
<dbReference type="Proteomes" id="UP001357437">
    <property type="component" value="Unassembled WGS sequence"/>
</dbReference>
<organism evidence="1 3">
    <name type="scientific">Leclercia adecarboxylata</name>
    <dbReference type="NCBI Taxonomy" id="83655"/>
    <lineage>
        <taxon>Bacteria</taxon>
        <taxon>Pseudomonadati</taxon>
        <taxon>Pseudomonadota</taxon>
        <taxon>Gammaproteobacteria</taxon>
        <taxon>Enterobacterales</taxon>
        <taxon>Enterobacteriaceae</taxon>
        <taxon>Leclercia</taxon>
    </lineage>
</organism>
<protein>
    <submittedName>
        <fullName evidence="1">Uncharacterized protein</fullName>
    </submittedName>
</protein>
<reference evidence="1" key="1">
    <citation type="journal article" date="2023" name="Genes Genomics">
        <title>Genomic insights of Leclercia adecarboxylata strains linked to an outbreak in public hospitals in Mexico.</title>
        <authorList>
            <person name="Barrios-Villa E."/>
            <person name="Pacheco-Flores B."/>
            <person name="Lozano-Zarain P."/>
            <person name="Del Campo-Ortega R."/>
            <person name="de Jesus Ascencio-Montiel I."/>
            <person name="Gonzalez-Leon M."/>
            <person name="Camorlinga-Ponce M."/>
            <person name="Gaytan Cervantes F.J."/>
            <person name="Gonzalez Torres C."/>
            <person name="Aguilar E."/>
            <person name="Gonzalez Ibarra J."/>
            <person name="Torres Lopez F.J."/>
            <person name="Rosas-Vargas H."/>
            <person name="Gonzalez-Bonilla C.R."/>
            <person name="Del Carmen Rocha-Gracia R."/>
        </authorList>
    </citation>
    <scope>NUCLEOTIDE SEQUENCE</scope>
    <source>
        <strain evidence="1">Lac40</strain>
    </source>
</reference>
<sequence>MQKFKGTPGPWESKTIHGDLKVIQKGSYEKLAPGMVSYCCVTELENKHDAKLISAAPELLEALQDFMANASGEDESCGHSFECVCRFDKAKAAIAKALGK</sequence>
<name>A0A9X3Y8S7_9ENTR</name>
<dbReference type="EMBL" id="JAYMCU010000032">
    <property type="protein sequence ID" value="MEC3937861.1"/>
    <property type="molecule type" value="Genomic_DNA"/>
</dbReference>
<proteinExistence type="predicted"/>